<dbReference type="RefSeq" id="WP_034118700.1">
    <property type="nucleotide sequence ID" value="NZ_VOIX01000002.1"/>
</dbReference>
<organism evidence="3 4">
    <name type="scientific">Pseudomonas haemolytica</name>
    <dbReference type="NCBI Taxonomy" id="2600065"/>
    <lineage>
        <taxon>Bacteria</taxon>
        <taxon>Pseudomonadati</taxon>
        <taxon>Pseudomonadota</taxon>
        <taxon>Gammaproteobacteria</taxon>
        <taxon>Pseudomonadales</taxon>
        <taxon>Pseudomonadaceae</taxon>
        <taxon>Pseudomonas</taxon>
    </lineage>
</organism>
<dbReference type="InterPro" id="IPR016087">
    <property type="entry name" value="Chalcone_isomerase"/>
</dbReference>
<proteinExistence type="predicted"/>
<evidence type="ECO:0000313" key="4">
    <source>
        <dbReference type="Proteomes" id="UP000432048"/>
    </source>
</evidence>
<evidence type="ECO:0000256" key="1">
    <source>
        <dbReference type="SAM" id="SignalP"/>
    </source>
</evidence>
<feature type="chain" id="PRO_5024833406" description="Chalcone isomerase domain-containing protein" evidence="1">
    <location>
        <begin position="19"/>
        <end position="177"/>
    </location>
</feature>
<dbReference type="Proteomes" id="UP000432048">
    <property type="component" value="Unassembled WGS sequence"/>
</dbReference>
<keyword evidence="1" id="KW-0732">Signal</keyword>
<sequence length="177" mass="19929">MRQLFFCLMLMVSITAHANEAQRLKQADFPAQSQALMLKNQAVLTYLWADVYAAALYAPPDLNAKQAWDQQQALRLTLYYFRDIDRNDVIKAATATLERQQISAGLNPGIARLHARFRDIRSGDRYALDFRPGRGLNLEINGQVVFSSPDAELAKAYMGIWLGPKGLSDSLRGRLLN</sequence>
<dbReference type="Pfam" id="PF16036">
    <property type="entry name" value="Chalcone_3"/>
    <property type="match status" value="1"/>
</dbReference>
<protein>
    <recommendedName>
        <fullName evidence="2">Chalcone isomerase domain-containing protein</fullName>
    </recommendedName>
</protein>
<name>A0A646NWH7_9PSED</name>
<dbReference type="InterPro" id="IPR016088">
    <property type="entry name" value="Chalcone_isomerase_3-sand"/>
</dbReference>
<evidence type="ECO:0000259" key="2">
    <source>
        <dbReference type="Pfam" id="PF16036"/>
    </source>
</evidence>
<dbReference type="AlphaFoldDB" id="A0A646NWH7"/>
<reference evidence="3 4" key="1">
    <citation type="submission" date="2019-08" db="EMBL/GenBank/DDBJ databases">
        <title>Pseudomonas haemolytica sp. nov. isolated from raw milk and skim milk concentrate.</title>
        <authorList>
            <person name="Hofmann K."/>
            <person name="Huptas C."/>
            <person name="Doll E."/>
            <person name="Scherer S."/>
            <person name="Wenning M."/>
        </authorList>
    </citation>
    <scope>NUCLEOTIDE SEQUENCE [LARGE SCALE GENOMIC DNA]</scope>
    <source>
        <strain evidence="3 4">DSM 108988</strain>
    </source>
</reference>
<evidence type="ECO:0000313" key="3">
    <source>
        <dbReference type="EMBL" id="MRJ19755.1"/>
    </source>
</evidence>
<accession>A0A646NWH7</accession>
<gene>
    <name evidence="3" type="ORF">FRT60_05255</name>
</gene>
<dbReference type="Gene3D" id="3.50.70.10">
    <property type="match status" value="1"/>
</dbReference>
<feature type="domain" description="Chalcone isomerase" evidence="2">
    <location>
        <begin position="29"/>
        <end position="176"/>
    </location>
</feature>
<feature type="signal peptide" evidence="1">
    <location>
        <begin position="1"/>
        <end position="18"/>
    </location>
</feature>
<dbReference type="EMBL" id="VOIX01000002">
    <property type="protein sequence ID" value="MRJ19755.1"/>
    <property type="molecule type" value="Genomic_DNA"/>
</dbReference>
<comment type="caution">
    <text evidence="3">The sequence shown here is derived from an EMBL/GenBank/DDBJ whole genome shotgun (WGS) entry which is preliminary data.</text>
</comment>